<dbReference type="RefSeq" id="WP_252854729.1">
    <property type="nucleotide sequence ID" value="NZ_JAMXLR010000076.1"/>
</dbReference>
<organism evidence="2 3">
    <name type="scientific">Aeoliella straminimaris</name>
    <dbReference type="NCBI Taxonomy" id="2954799"/>
    <lineage>
        <taxon>Bacteria</taxon>
        <taxon>Pseudomonadati</taxon>
        <taxon>Planctomycetota</taxon>
        <taxon>Planctomycetia</taxon>
        <taxon>Pirellulales</taxon>
        <taxon>Lacipirellulaceae</taxon>
        <taxon>Aeoliella</taxon>
    </lineage>
</organism>
<name>A0A9X2JI13_9BACT</name>
<feature type="domain" description="MoxR-vWA-beta-propeller ternary system" evidence="1">
    <location>
        <begin position="15"/>
        <end position="240"/>
    </location>
</feature>
<comment type="caution">
    <text evidence="2">The sequence shown here is derived from an EMBL/GenBank/DDBJ whole genome shotgun (WGS) entry which is preliminary data.</text>
</comment>
<evidence type="ECO:0000313" key="2">
    <source>
        <dbReference type="EMBL" id="MCO6046615.1"/>
    </source>
</evidence>
<dbReference type="InterPro" id="IPR045552">
    <property type="entry name" value="bpX2"/>
</dbReference>
<dbReference type="Proteomes" id="UP001155241">
    <property type="component" value="Unassembled WGS sequence"/>
</dbReference>
<reference evidence="2" key="1">
    <citation type="submission" date="2022-06" db="EMBL/GenBank/DDBJ databases">
        <title>Aeoliella straminimaris, a novel planctomycete from sediments.</title>
        <authorList>
            <person name="Vitorino I.R."/>
            <person name="Lage O.M."/>
        </authorList>
    </citation>
    <scope>NUCLEOTIDE SEQUENCE</scope>
    <source>
        <strain evidence="2">ICT_H6.2</strain>
    </source>
</reference>
<sequence>MAQPGRSDLKYQWYACLPTEGVARVSPLRLVAGVEVLATESHEVWLRGTSLGLRTHDTLRSVLGCRLYRPHGDGQLFPLGHTVPLGYEPQGTWTSLRQWLTTTLPKSRMAVRAVDSVPLSLVRSGNFQPAALLSVARSDWLAYASTAPLARLERLVFATSANRTVVMGHPLPPLPGEFYWIRHGIAAPVGMRWAPAIDAAVLGELFGLGEGDIALLLLNGGSSVIRSDQFVGATRSAVRLTEGAGHAAP</sequence>
<proteinExistence type="predicted"/>
<evidence type="ECO:0000313" key="3">
    <source>
        <dbReference type="Proteomes" id="UP001155241"/>
    </source>
</evidence>
<gene>
    <name evidence="2" type="ORF">NG895_22175</name>
</gene>
<dbReference type="AlphaFoldDB" id="A0A9X2JI13"/>
<dbReference type="EMBL" id="JAMXLR010000076">
    <property type="protein sequence ID" value="MCO6046615.1"/>
    <property type="molecule type" value="Genomic_DNA"/>
</dbReference>
<dbReference type="Pfam" id="PF19918">
    <property type="entry name" value="bpX2"/>
    <property type="match status" value="1"/>
</dbReference>
<protein>
    <recommendedName>
        <fullName evidence="1">MoxR-vWA-beta-propeller ternary system domain-containing protein</fullName>
    </recommendedName>
</protein>
<keyword evidence="3" id="KW-1185">Reference proteome</keyword>
<accession>A0A9X2JI13</accession>
<evidence type="ECO:0000259" key="1">
    <source>
        <dbReference type="Pfam" id="PF19918"/>
    </source>
</evidence>